<dbReference type="SMART" id="SM00855">
    <property type="entry name" value="PGAM"/>
    <property type="match status" value="1"/>
</dbReference>
<evidence type="ECO:0000313" key="12">
    <source>
        <dbReference type="Proteomes" id="UP000198651"/>
    </source>
</evidence>
<comment type="subunit">
    <text evidence="6">Homodimer.</text>
</comment>
<dbReference type="EMBL" id="LN906597">
    <property type="protein sequence ID" value="CUT17145.1"/>
    <property type="molecule type" value="Genomic_DNA"/>
</dbReference>
<feature type="site" description="Transition state stabilizer" evidence="6 9">
    <location>
        <position position="182"/>
    </location>
</feature>
<evidence type="ECO:0000256" key="8">
    <source>
        <dbReference type="PIRSR" id="PIRSR613078-2"/>
    </source>
</evidence>
<dbReference type="NCBIfam" id="TIGR01258">
    <property type="entry name" value="pgm_1"/>
    <property type="match status" value="1"/>
</dbReference>
<dbReference type="PIRSF" id="PIRSF000709">
    <property type="entry name" value="6PFK_2-Ptase"/>
    <property type="match status" value="1"/>
</dbReference>
<evidence type="ECO:0000256" key="1">
    <source>
        <dbReference type="ARBA" id="ARBA00000380"/>
    </source>
</evidence>
<dbReference type="UniPathway" id="UPA00109">
    <property type="reaction ID" value="UER00186"/>
</dbReference>
<dbReference type="PATRIC" id="fig|1561003.3.peg.295"/>
<reference evidence="12" key="1">
    <citation type="submission" date="2015-11" db="EMBL/GenBank/DDBJ databases">
        <authorList>
            <person name="Seth-Smith H.M.B."/>
        </authorList>
    </citation>
    <scope>NUCLEOTIDE SEQUENCE [LARGE SCALE GENOMIC DNA]</scope>
    <source>
        <strain evidence="12">2013Ark11</strain>
    </source>
</reference>
<dbReference type="InterPro" id="IPR013078">
    <property type="entry name" value="His_Pase_superF_clade-1"/>
</dbReference>
<dbReference type="STRING" id="1561003.Ark11_0288"/>
<evidence type="ECO:0000256" key="2">
    <source>
        <dbReference type="ARBA" id="ARBA00006717"/>
    </source>
</evidence>
<dbReference type="InterPro" id="IPR005952">
    <property type="entry name" value="Phosphogly_mut1"/>
</dbReference>
<dbReference type="RefSeq" id="WP_092342799.1">
    <property type="nucleotide sequence ID" value="NZ_FLSL01000089.1"/>
</dbReference>
<keyword evidence="12" id="KW-1185">Reference proteome</keyword>
<dbReference type="HAMAP" id="MF_01039">
    <property type="entry name" value="PGAM_GpmA"/>
    <property type="match status" value="1"/>
</dbReference>
<dbReference type="GO" id="GO:0004619">
    <property type="term" value="F:phosphoglycerate mutase activity"/>
    <property type="evidence" value="ECO:0007669"/>
    <property type="project" value="UniProtKB-UniRule"/>
</dbReference>
<keyword evidence="5 6" id="KW-0413">Isomerase</keyword>
<dbReference type="AlphaFoldDB" id="A0A0S4LZZ9"/>
<comment type="pathway">
    <text evidence="6 10">Carbohydrate degradation; glycolysis; pyruvate from D-glyceraldehyde 3-phosphate: step 3/5.</text>
</comment>
<organism evidence="11 12">
    <name type="scientific">Candidatus Ichthyocystis hellenicum</name>
    <dbReference type="NCBI Taxonomy" id="1561003"/>
    <lineage>
        <taxon>Bacteria</taxon>
        <taxon>Pseudomonadati</taxon>
        <taxon>Pseudomonadota</taxon>
        <taxon>Betaproteobacteria</taxon>
        <taxon>Burkholderiales</taxon>
        <taxon>Candidatus Ichthyocystis</taxon>
    </lineage>
</organism>
<feature type="active site" description="Proton donor/acceptor" evidence="6 7">
    <location>
        <position position="87"/>
    </location>
</feature>
<accession>A0A0S4LZZ9</accession>
<dbReference type="EC" id="5.4.2.11" evidence="6 10"/>
<gene>
    <name evidence="6 11" type="primary">gpmA</name>
    <name evidence="11" type="ORF">Ark11_0288</name>
</gene>
<keyword evidence="3 6" id="KW-0312">Gluconeogenesis</keyword>
<evidence type="ECO:0000256" key="4">
    <source>
        <dbReference type="ARBA" id="ARBA00023152"/>
    </source>
</evidence>
<feature type="binding site" evidence="6 8">
    <location>
        <position position="98"/>
    </location>
    <ligand>
        <name>substrate</name>
    </ligand>
</feature>
<comment type="similarity">
    <text evidence="2 6">Belongs to the phosphoglycerate mutase family. BPG-dependent PGAM subfamily.</text>
</comment>
<dbReference type="SUPFAM" id="SSF53254">
    <property type="entry name" value="Phosphoglycerate mutase-like"/>
    <property type="match status" value="1"/>
</dbReference>
<dbReference type="Pfam" id="PF00300">
    <property type="entry name" value="His_Phos_1"/>
    <property type="match status" value="2"/>
</dbReference>
<dbReference type="CDD" id="cd07067">
    <property type="entry name" value="HP_PGM_like"/>
    <property type="match status" value="1"/>
</dbReference>
<feature type="binding site" evidence="6 8">
    <location>
        <begin position="183"/>
        <end position="184"/>
    </location>
    <ligand>
        <name>substrate</name>
    </ligand>
</feature>
<feature type="binding site" evidence="6 8">
    <location>
        <begin position="8"/>
        <end position="15"/>
    </location>
    <ligand>
        <name>substrate</name>
    </ligand>
</feature>
<evidence type="ECO:0000256" key="9">
    <source>
        <dbReference type="PIRSR" id="PIRSR613078-3"/>
    </source>
</evidence>
<feature type="binding site" evidence="6 8">
    <location>
        <begin position="87"/>
        <end position="90"/>
    </location>
    <ligand>
        <name>substrate</name>
    </ligand>
</feature>
<evidence type="ECO:0000256" key="5">
    <source>
        <dbReference type="ARBA" id="ARBA00023235"/>
    </source>
</evidence>
<feature type="binding site" evidence="6 8">
    <location>
        <begin position="114"/>
        <end position="115"/>
    </location>
    <ligand>
        <name>substrate</name>
    </ligand>
</feature>
<dbReference type="PROSITE" id="PS00175">
    <property type="entry name" value="PG_MUTASE"/>
    <property type="match status" value="1"/>
</dbReference>
<dbReference type="InterPro" id="IPR001345">
    <property type="entry name" value="PG/BPGM_mutase_AS"/>
</dbReference>
<keyword evidence="4 6" id="KW-0324">Glycolysis</keyword>
<feature type="binding site" evidence="6 8">
    <location>
        <begin position="21"/>
        <end position="22"/>
    </location>
    <ligand>
        <name>substrate</name>
    </ligand>
</feature>
<protein>
    <recommendedName>
        <fullName evidence="6 10">2,3-bisphosphoglycerate-dependent phosphoglycerate mutase</fullName>
        <shortName evidence="6">BPG-dependent PGAM</shortName>
        <shortName evidence="6">PGAM</shortName>
        <shortName evidence="6">Phosphoglyceromutase</shortName>
        <shortName evidence="6">dPGM</shortName>
        <ecNumber evidence="6 10">5.4.2.11</ecNumber>
    </recommendedName>
</protein>
<dbReference type="GO" id="GO:0006094">
    <property type="term" value="P:gluconeogenesis"/>
    <property type="evidence" value="ECO:0007669"/>
    <property type="project" value="UniProtKB-UniRule"/>
</dbReference>
<name>A0A0S4LZZ9_9BURK</name>
<feature type="binding site" evidence="6 8">
    <location>
        <position position="60"/>
    </location>
    <ligand>
        <name>substrate</name>
    </ligand>
</feature>
<sequence length="228" mass="26371">MYRLVLLRHGESLWNNLNLFTGWYDSDLSDVGREQAFNAGKKIRQSGITCDIVLTSVLSRAIRTAWLALDGMGNITLPVYHHWHLNERHYGALQGMNKDEARQQFGKDQVHLWRRSYRAAPPPLADNDLRHPKWDQRYKSIAAQDLPGTESLADTYKRTIPFFQCQIAPLLRLNKTVMISAHGNSLRTITKYLLNISDQQISNVNIPNAAPIMYELDENLNFYRKYEL</sequence>
<proteinExistence type="inferred from homology"/>
<evidence type="ECO:0000256" key="6">
    <source>
        <dbReference type="HAMAP-Rule" id="MF_01039"/>
    </source>
</evidence>
<evidence type="ECO:0000256" key="7">
    <source>
        <dbReference type="PIRSR" id="PIRSR613078-1"/>
    </source>
</evidence>
<dbReference type="FunFam" id="3.40.50.1240:FF:000003">
    <property type="entry name" value="2,3-bisphosphoglycerate-dependent phosphoglycerate mutase"/>
    <property type="match status" value="1"/>
</dbReference>
<dbReference type="NCBIfam" id="NF010713">
    <property type="entry name" value="PRK14115.1"/>
    <property type="match status" value="1"/>
</dbReference>
<feature type="active site" description="Tele-phosphohistidine intermediate" evidence="6 7">
    <location>
        <position position="9"/>
    </location>
</feature>
<dbReference type="OrthoDB" id="9781415at2"/>
<dbReference type="GO" id="GO:0006096">
    <property type="term" value="P:glycolytic process"/>
    <property type="evidence" value="ECO:0007669"/>
    <property type="project" value="UniProtKB-UniRule"/>
</dbReference>
<evidence type="ECO:0000256" key="10">
    <source>
        <dbReference type="RuleBase" id="RU004512"/>
    </source>
</evidence>
<dbReference type="PANTHER" id="PTHR11931">
    <property type="entry name" value="PHOSPHOGLYCERATE MUTASE"/>
    <property type="match status" value="1"/>
</dbReference>
<evidence type="ECO:0000313" key="11">
    <source>
        <dbReference type="EMBL" id="CUT17145.1"/>
    </source>
</evidence>
<comment type="catalytic activity">
    <reaction evidence="1 6 10">
        <text>(2R)-2-phosphoglycerate = (2R)-3-phosphoglycerate</text>
        <dbReference type="Rhea" id="RHEA:15901"/>
        <dbReference type="ChEBI" id="CHEBI:58272"/>
        <dbReference type="ChEBI" id="CHEBI:58289"/>
        <dbReference type="EC" id="5.4.2.11"/>
    </reaction>
</comment>
<evidence type="ECO:0000256" key="3">
    <source>
        <dbReference type="ARBA" id="ARBA00022432"/>
    </source>
</evidence>
<dbReference type="InterPro" id="IPR029033">
    <property type="entry name" value="His_PPase_superfam"/>
</dbReference>
<dbReference type="Gene3D" id="3.40.50.1240">
    <property type="entry name" value="Phosphoglycerate mutase-like"/>
    <property type="match status" value="1"/>
</dbReference>
<dbReference type="Proteomes" id="UP000198651">
    <property type="component" value="Chromosome I"/>
</dbReference>
<comment type="function">
    <text evidence="6 10">Catalyzes the interconversion of 2-phosphoglycerate and 3-phosphoglycerate.</text>
</comment>